<organism evidence="1 2">
    <name type="scientific">Acaulospora colombiana</name>
    <dbReference type="NCBI Taxonomy" id="27376"/>
    <lineage>
        <taxon>Eukaryota</taxon>
        <taxon>Fungi</taxon>
        <taxon>Fungi incertae sedis</taxon>
        <taxon>Mucoromycota</taxon>
        <taxon>Glomeromycotina</taxon>
        <taxon>Glomeromycetes</taxon>
        <taxon>Diversisporales</taxon>
        <taxon>Acaulosporaceae</taxon>
        <taxon>Acaulospora</taxon>
    </lineage>
</organism>
<keyword evidence="2" id="KW-1185">Reference proteome</keyword>
<gene>
    <name evidence="1" type="ORF">ACOLOM_LOCUS10823</name>
</gene>
<evidence type="ECO:0000313" key="2">
    <source>
        <dbReference type="Proteomes" id="UP000789525"/>
    </source>
</evidence>
<comment type="caution">
    <text evidence="1">The sequence shown here is derived from an EMBL/GenBank/DDBJ whole genome shotgun (WGS) entry which is preliminary data.</text>
</comment>
<name>A0ACA9PS47_9GLOM</name>
<reference evidence="1" key="1">
    <citation type="submission" date="2021-06" db="EMBL/GenBank/DDBJ databases">
        <authorList>
            <person name="Kallberg Y."/>
            <person name="Tangrot J."/>
            <person name="Rosling A."/>
        </authorList>
    </citation>
    <scope>NUCLEOTIDE SEQUENCE</scope>
    <source>
        <strain evidence="1">CL356</strain>
    </source>
</reference>
<feature type="non-terminal residue" evidence="1">
    <location>
        <position position="340"/>
    </location>
</feature>
<accession>A0ACA9PS47</accession>
<evidence type="ECO:0000313" key="1">
    <source>
        <dbReference type="EMBL" id="CAG8714191.1"/>
    </source>
</evidence>
<protein>
    <submittedName>
        <fullName evidence="1">14795_t:CDS:1</fullName>
    </submittedName>
</protein>
<sequence>MTRNNPNNPANSNVATVKVLTSRIITADPLSGKLREPFLENQTIIVSQTTGRILTVEPTSHEDLLTGYANAIDLRGKTVLPGLIDTHVHFFLHPYSETSWDDQVTRESTAERVVRAVNHAKATLLAGYTSNIKRDLGTEGAEDADISIRKCISAPMGIIPGPRYHCATRAIVATGSYGPKNVNRPYVTEVDGKSGADPASGVDECVRVVRRQIGAGADWIKVSMQLDNQLDAHLVLDICREEVEAMTKTAHSLGVKVAAHCVNAETIKMLIEAGVDTLEHGTAMTEDVLPLLVEKQIPWTPTFAAYYSHQYPGARPWQSLQKVFSKAIKMDAAITTGGDT</sequence>
<dbReference type="Proteomes" id="UP000789525">
    <property type="component" value="Unassembled WGS sequence"/>
</dbReference>
<proteinExistence type="predicted"/>
<dbReference type="EMBL" id="CAJVPT010036339">
    <property type="protein sequence ID" value="CAG8714191.1"/>
    <property type="molecule type" value="Genomic_DNA"/>
</dbReference>